<dbReference type="KEGG" id="ang:An07g08270"/>
<accession>A0AAJ8BZS9</accession>
<sequence>MCPVITIKLSVSPSSACRIACTRWVTVLLGQRKELNLSHLNDSPTLILPFLGEYAIPTVPIAESSNIQRLRPSTVPSVPIIPILWQLLIPRALADYAEAIEQNKTGNSMPSAGGSVKILVYKVRSVFKGQLLSRFRHHGFHSSVGGYRALSPMNHDSSVAMVSLSRTLGCTLESDVDAASTQMGTVIELTMAAGPLFRKSGQLKTWMILPSKPIHVKRGGSAGIYADGDTRHLWNPVYNVIYDLGGGDVFHYGYDHPDLYEGGYLEWWMGSLRLATFPTSGVR</sequence>
<proteinExistence type="predicted"/>
<evidence type="ECO:0000313" key="1">
    <source>
        <dbReference type="RefSeq" id="XP_059605401.1"/>
    </source>
</evidence>
<dbReference type="GeneID" id="84591497"/>
<dbReference type="RefSeq" id="XP_059605401.1">
    <property type="nucleotide sequence ID" value="XM_059748639.1"/>
</dbReference>
<protein>
    <submittedName>
        <fullName evidence="1">Uncharacterized protein</fullName>
    </submittedName>
</protein>
<name>A0AAJ8BZS9_ASPNG</name>
<reference evidence="1" key="1">
    <citation type="submission" date="2025-02" db="EMBL/GenBank/DDBJ databases">
        <authorList>
            <consortium name="NCBI Genome Project"/>
        </authorList>
    </citation>
    <scope>NUCLEOTIDE SEQUENCE</scope>
</reference>
<dbReference type="VEuPathDB" id="FungiDB:An07g08270"/>
<gene>
    <name evidence="1" type="ORF">An07g08270</name>
</gene>
<organism evidence="1">
    <name type="scientific">Aspergillus niger</name>
    <dbReference type="NCBI Taxonomy" id="5061"/>
    <lineage>
        <taxon>Eukaryota</taxon>
        <taxon>Fungi</taxon>
        <taxon>Dikarya</taxon>
        <taxon>Ascomycota</taxon>
        <taxon>Pezizomycotina</taxon>
        <taxon>Eurotiomycetes</taxon>
        <taxon>Eurotiomycetidae</taxon>
        <taxon>Eurotiales</taxon>
        <taxon>Aspergillaceae</taxon>
        <taxon>Aspergillus</taxon>
        <taxon>Aspergillus subgen. Circumdati</taxon>
    </lineage>
</organism>
<dbReference type="AlphaFoldDB" id="A0AAJ8BZS9"/>
<reference evidence="1" key="2">
    <citation type="submission" date="2025-08" db="UniProtKB">
        <authorList>
            <consortium name="RefSeq"/>
        </authorList>
    </citation>
    <scope>IDENTIFICATION</scope>
</reference>